<organism evidence="2 3">
    <name type="scientific">Planomonospora sphaerica</name>
    <dbReference type="NCBI Taxonomy" id="161355"/>
    <lineage>
        <taxon>Bacteria</taxon>
        <taxon>Bacillati</taxon>
        <taxon>Actinomycetota</taxon>
        <taxon>Actinomycetes</taxon>
        <taxon>Streptosporangiales</taxon>
        <taxon>Streptosporangiaceae</taxon>
        <taxon>Planomonospora</taxon>
    </lineage>
</organism>
<sequence length="61" mass="6130">MTATIEVSGPRERSGRIPAPDGVSFAAGAVPFSEAAAHGVTPEQTHPDPTGDAVGFRGAAR</sequence>
<keyword evidence="3" id="KW-1185">Reference proteome</keyword>
<evidence type="ECO:0000313" key="2">
    <source>
        <dbReference type="EMBL" id="GAT67373.1"/>
    </source>
</evidence>
<accession>A0A161MBJ4</accession>
<reference evidence="3" key="2">
    <citation type="submission" date="2016-04" db="EMBL/GenBank/DDBJ databases">
        <title>Planomonospora sphaerica JCM9374 whole genome shotgun sequence.</title>
        <authorList>
            <person name="Suzuki T."/>
            <person name="Dohra H."/>
            <person name="Kodani S."/>
        </authorList>
    </citation>
    <scope>NUCLEOTIDE SEQUENCE [LARGE SCALE GENOMIC DNA]</scope>
    <source>
        <strain evidence="3">JCM 9374</strain>
    </source>
</reference>
<dbReference type="RefSeq" id="WP_153054255.1">
    <property type="nucleotide sequence ID" value="NZ_BDCX01000006.1"/>
</dbReference>
<reference evidence="2 3" key="1">
    <citation type="journal article" date="2016" name="Genome Announc.">
        <title>Draft Genome Sequence of Planomonospora sphaerica JCM9374, a Rare Actinomycete.</title>
        <authorList>
            <person name="Dohra H."/>
            <person name="Suzuki T."/>
            <person name="Inoue Y."/>
            <person name="Kodani S."/>
        </authorList>
    </citation>
    <scope>NUCLEOTIDE SEQUENCE [LARGE SCALE GENOMIC DNA]</scope>
    <source>
        <strain evidence="2 3">JCM 9374</strain>
    </source>
</reference>
<dbReference type="Proteomes" id="UP000077701">
    <property type="component" value="Unassembled WGS sequence"/>
</dbReference>
<dbReference type="STRING" id="161355.PS9374_03026"/>
<dbReference type="EMBL" id="BDCX01000006">
    <property type="protein sequence ID" value="GAT67373.1"/>
    <property type="molecule type" value="Genomic_DNA"/>
</dbReference>
<comment type="caution">
    <text evidence="2">The sequence shown here is derived from an EMBL/GenBank/DDBJ whole genome shotgun (WGS) entry which is preliminary data.</text>
</comment>
<gene>
    <name evidence="2" type="ORF">PS9374_03026</name>
</gene>
<evidence type="ECO:0000256" key="1">
    <source>
        <dbReference type="SAM" id="MobiDB-lite"/>
    </source>
</evidence>
<proteinExistence type="predicted"/>
<feature type="region of interest" description="Disordered" evidence="1">
    <location>
        <begin position="37"/>
        <end position="61"/>
    </location>
</feature>
<feature type="region of interest" description="Disordered" evidence="1">
    <location>
        <begin position="1"/>
        <end position="22"/>
    </location>
</feature>
<name>A0A161MBJ4_9ACTN</name>
<dbReference type="AlphaFoldDB" id="A0A161MBJ4"/>
<evidence type="ECO:0000313" key="3">
    <source>
        <dbReference type="Proteomes" id="UP000077701"/>
    </source>
</evidence>
<protein>
    <submittedName>
        <fullName evidence="2">Uncharacterized protein</fullName>
    </submittedName>
</protein>